<comment type="caution">
    <text evidence="2">The sequence shown here is derived from an EMBL/GenBank/DDBJ whole genome shotgun (WGS) entry which is preliminary data.</text>
</comment>
<accession>A0A7W8EMP5</accession>
<name>A0A7W8EMP5_9ACTN</name>
<gene>
    <name evidence="2" type="ORF">HNR40_010753</name>
</gene>
<proteinExistence type="predicted"/>
<dbReference type="RefSeq" id="WP_184976504.1">
    <property type="nucleotide sequence ID" value="NZ_JACHIN010000034.1"/>
</dbReference>
<evidence type="ECO:0000256" key="1">
    <source>
        <dbReference type="SAM" id="SignalP"/>
    </source>
</evidence>
<keyword evidence="1" id="KW-0732">Signal</keyword>
<dbReference type="EMBL" id="JACHIN010000034">
    <property type="protein sequence ID" value="MBB5085239.1"/>
    <property type="molecule type" value="Genomic_DNA"/>
</dbReference>
<evidence type="ECO:0000313" key="3">
    <source>
        <dbReference type="Proteomes" id="UP000568380"/>
    </source>
</evidence>
<feature type="signal peptide" evidence="1">
    <location>
        <begin position="1"/>
        <end position="22"/>
    </location>
</feature>
<feature type="chain" id="PRO_5031514112" evidence="1">
    <location>
        <begin position="23"/>
        <end position="118"/>
    </location>
</feature>
<protein>
    <submittedName>
        <fullName evidence="2">Uncharacterized protein</fullName>
    </submittedName>
</protein>
<evidence type="ECO:0000313" key="2">
    <source>
        <dbReference type="EMBL" id="MBB5085239.1"/>
    </source>
</evidence>
<organism evidence="2 3">
    <name type="scientific">Nonomuraea endophytica</name>
    <dbReference type="NCBI Taxonomy" id="714136"/>
    <lineage>
        <taxon>Bacteria</taxon>
        <taxon>Bacillati</taxon>
        <taxon>Actinomycetota</taxon>
        <taxon>Actinomycetes</taxon>
        <taxon>Streptosporangiales</taxon>
        <taxon>Streptosporangiaceae</taxon>
        <taxon>Nonomuraea</taxon>
    </lineage>
</organism>
<sequence>MIKNALLVLTAALAMGGAPALASDDKPFRCKAPAMGWNNGCQTRTVPAGACVWVYNRTSQNTDITYRIQGSQLRLKERQSGRLWRNASNHPVDATMGVYAHDLDDTVWAEGKTYISGC</sequence>
<keyword evidence="3" id="KW-1185">Reference proteome</keyword>
<dbReference type="Proteomes" id="UP000568380">
    <property type="component" value="Unassembled WGS sequence"/>
</dbReference>
<dbReference type="AlphaFoldDB" id="A0A7W8EMP5"/>
<reference evidence="2 3" key="1">
    <citation type="submission" date="2020-08" db="EMBL/GenBank/DDBJ databases">
        <title>Genomic Encyclopedia of Type Strains, Phase IV (KMG-IV): sequencing the most valuable type-strain genomes for metagenomic binning, comparative biology and taxonomic classification.</title>
        <authorList>
            <person name="Goeker M."/>
        </authorList>
    </citation>
    <scope>NUCLEOTIDE SEQUENCE [LARGE SCALE GENOMIC DNA]</scope>
    <source>
        <strain evidence="2 3">DSM 45385</strain>
    </source>
</reference>